<comment type="caution">
    <text evidence="1">The sequence shown here is derived from an EMBL/GenBank/DDBJ whole genome shotgun (WGS) entry which is preliminary data.</text>
</comment>
<feature type="non-terminal residue" evidence="1">
    <location>
        <position position="127"/>
    </location>
</feature>
<organism evidence="1 2">
    <name type="scientific">Conexibacter stalactiti</name>
    <dbReference type="NCBI Taxonomy" id="1940611"/>
    <lineage>
        <taxon>Bacteria</taxon>
        <taxon>Bacillati</taxon>
        <taxon>Actinomycetota</taxon>
        <taxon>Thermoleophilia</taxon>
        <taxon>Solirubrobacterales</taxon>
        <taxon>Conexibacteraceae</taxon>
        <taxon>Conexibacter</taxon>
    </lineage>
</organism>
<accession>A0ABU4HS77</accession>
<gene>
    <name evidence="1" type="ORF">R7226_17010</name>
</gene>
<keyword evidence="2" id="KW-1185">Reference proteome</keyword>
<reference evidence="1 2" key="2">
    <citation type="submission" date="2023-10" db="EMBL/GenBank/DDBJ databases">
        <authorList>
            <person name="Han X.F."/>
        </authorList>
    </citation>
    <scope>NUCLEOTIDE SEQUENCE [LARGE SCALE GENOMIC DNA]</scope>
    <source>
        <strain evidence="1 2">KCTC 39840</strain>
    </source>
</reference>
<protein>
    <submittedName>
        <fullName evidence="1">Uncharacterized protein</fullName>
    </submittedName>
</protein>
<evidence type="ECO:0000313" key="2">
    <source>
        <dbReference type="Proteomes" id="UP001284601"/>
    </source>
</evidence>
<dbReference type="Proteomes" id="UP001284601">
    <property type="component" value="Unassembled WGS sequence"/>
</dbReference>
<evidence type="ECO:0000313" key="1">
    <source>
        <dbReference type="EMBL" id="MDW5596049.1"/>
    </source>
</evidence>
<sequence>MTRAVAILERLPAWATTGVGSLPHDDPAQAVAHCVAAYELPFCPQLPRLDGDMVSEWLGADLASAGWTRARERGRPRAWEALLARLDAAPPAHRIVKLQVTGPATLACALERARGAAGSGAVAAPPA</sequence>
<name>A0ABU4HS77_9ACTN</name>
<proteinExistence type="predicted"/>
<dbReference type="EMBL" id="JAWSTH010000046">
    <property type="protein sequence ID" value="MDW5596049.1"/>
    <property type="molecule type" value="Genomic_DNA"/>
</dbReference>
<reference evidence="2" key="1">
    <citation type="submission" date="2023-07" db="EMBL/GenBank/DDBJ databases">
        <title>Conexibacter stalactiti sp. nov., isolated from stalactites in a lava cave and emended description of the genus Conexibacter.</title>
        <authorList>
            <person name="Lee S.D."/>
        </authorList>
    </citation>
    <scope>NUCLEOTIDE SEQUENCE [LARGE SCALE GENOMIC DNA]</scope>
    <source>
        <strain evidence="2">KCTC 39840</strain>
    </source>
</reference>